<dbReference type="GO" id="GO:0003676">
    <property type="term" value="F:nucleic acid binding"/>
    <property type="evidence" value="ECO:0007669"/>
    <property type="project" value="InterPro"/>
</dbReference>
<reference evidence="2 3" key="3">
    <citation type="submission" date="2019-11" db="EMBL/GenBank/DDBJ databases">
        <title>A de novo genome assembly of a pear dwarfing rootstock.</title>
        <authorList>
            <person name="Wang F."/>
            <person name="Wang J."/>
            <person name="Li S."/>
            <person name="Zhang Y."/>
            <person name="Fang M."/>
            <person name="Ma L."/>
            <person name="Zhao Y."/>
            <person name="Jiang S."/>
        </authorList>
    </citation>
    <scope>NUCLEOTIDE SEQUENCE [LARGE SCALE GENOMIC DNA]</scope>
    <source>
        <strain evidence="2">S2</strain>
        <tissue evidence="2">Leaf</tissue>
    </source>
</reference>
<dbReference type="CDD" id="cd06222">
    <property type="entry name" value="RNase_H_like"/>
    <property type="match status" value="1"/>
</dbReference>
<dbReference type="InterPro" id="IPR044730">
    <property type="entry name" value="RNase_H-like_dom_plant"/>
</dbReference>
<accession>A0A5N5FVW6</accession>
<evidence type="ECO:0000313" key="3">
    <source>
        <dbReference type="Proteomes" id="UP000327157"/>
    </source>
</evidence>
<dbReference type="Pfam" id="PF13456">
    <property type="entry name" value="RVT_3"/>
    <property type="match status" value="1"/>
</dbReference>
<sequence length="168" mass="18495">MKVQQKWRRPGVDWVKCNFDGAWIQQGSRGGFGAVLRDHMGDFVAAVAGPLGWTGSAFHAELCATRQALLLAQSYCPDGKRISFEDDSSLVMAAMKGKEDDCSPLGNIINDLRFMLQSFPSSKVSLVQRGCNSAAHRLIRLGLGSTHQIGWCENPPNLLRDILFEESL</sequence>
<dbReference type="Proteomes" id="UP000327157">
    <property type="component" value="Chromosome 10"/>
</dbReference>
<dbReference type="PANTHER" id="PTHR47074:SF11">
    <property type="entry name" value="REVERSE TRANSCRIPTASE-LIKE PROTEIN"/>
    <property type="match status" value="1"/>
</dbReference>
<reference evidence="3" key="2">
    <citation type="submission" date="2019-10" db="EMBL/GenBank/DDBJ databases">
        <title>A de novo genome assembly of a pear dwarfing rootstock.</title>
        <authorList>
            <person name="Wang F."/>
            <person name="Wang J."/>
            <person name="Li S."/>
            <person name="Zhang Y."/>
            <person name="Fang M."/>
            <person name="Ma L."/>
            <person name="Zhao Y."/>
            <person name="Jiang S."/>
        </authorList>
    </citation>
    <scope>NUCLEOTIDE SEQUENCE [LARGE SCALE GENOMIC DNA]</scope>
</reference>
<dbReference type="AlphaFoldDB" id="A0A5N5FVW6"/>
<dbReference type="InterPro" id="IPR002156">
    <property type="entry name" value="RNaseH_domain"/>
</dbReference>
<dbReference type="Gene3D" id="3.30.420.10">
    <property type="entry name" value="Ribonuclease H-like superfamily/Ribonuclease H"/>
    <property type="match status" value="1"/>
</dbReference>
<evidence type="ECO:0000259" key="1">
    <source>
        <dbReference type="Pfam" id="PF13456"/>
    </source>
</evidence>
<dbReference type="InterPro" id="IPR012337">
    <property type="entry name" value="RNaseH-like_sf"/>
</dbReference>
<name>A0A5N5FVW6_9ROSA</name>
<dbReference type="SUPFAM" id="SSF53098">
    <property type="entry name" value="Ribonuclease H-like"/>
    <property type="match status" value="1"/>
</dbReference>
<dbReference type="OrthoDB" id="1906820at2759"/>
<keyword evidence="3" id="KW-1185">Reference proteome</keyword>
<evidence type="ECO:0000313" key="2">
    <source>
        <dbReference type="EMBL" id="KAB2602414.1"/>
    </source>
</evidence>
<dbReference type="PANTHER" id="PTHR47074">
    <property type="entry name" value="BNAC02G40300D PROTEIN"/>
    <property type="match status" value="1"/>
</dbReference>
<dbReference type="InterPro" id="IPR036397">
    <property type="entry name" value="RNaseH_sf"/>
</dbReference>
<organism evidence="2 3">
    <name type="scientific">Pyrus ussuriensis x Pyrus communis</name>
    <dbReference type="NCBI Taxonomy" id="2448454"/>
    <lineage>
        <taxon>Eukaryota</taxon>
        <taxon>Viridiplantae</taxon>
        <taxon>Streptophyta</taxon>
        <taxon>Embryophyta</taxon>
        <taxon>Tracheophyta</taxon>
        <taxon>Spermatophyta</taxon>
        <taxon>Magnoliopsida</taxon>
        <taxon>eudicotyledons</taxon>
        <taxon>Gunneridae</taxon>
        <taxon>Pentapetalae</taxon>
        <taxon>rosids</taxon>
        <taxon>fabids</taxon>
        <taxon>Rosales</taxon>
        <taxon>Rosaceae</taxon>
        <taxon>Amygdaloideae</taxon>
        <taxon>Maleae</taxon>
        <taxon>Pyrus</taxon>
    </lineage>
</organism>
<proteinExistence type="predicted"/>
<reference evidence="2 3" key="1">
    <citation type="submission" date="2019-09" db="EMBL/GenBank/DDBJ databases">
        <authorList>
            <person name="Ou C."/>
        </authorList>
    </citation>
    <scope>NUCLEOTIDE SEQUENCE [LARGE SCALE GENOMIC DNA]</scope>
    <source>
        <strain evidence="2">S2</strain>
        <tissue evidence="2">Leaf</tissue>
    </source>
</reference>
<feature type="domain" description="RNase H type-1" evidence="1">
    <location>
        <begin position="18"/>
        <end position="138"/>
    </location>
</feature>
<dbReference type="InterPro" id="IPR052929">
    <property type="entry name" value="RNase_H-like_EbsB-rel"/>
</dbReference>
<comment type="caution">
    <text evidence="2">The sequence shown here is derived from an EMBL/GenBank/DDBJ whole genome shotgun (WGS) entry which is preliminary data.</text>
</comment>
<dbReference type="GO" id="GO:0004523">
    <property type="term" value="F:RNA-DNA hybrid ribonuclease activity"/>
    <property type="evidence" value="ECO:0007669"/>
    <property type="project" value="InterPro"/>
</dbReference>
<dbReference type="EMBL" id="SMOL01000695">
    <property type="protein sequence ID" value="KAB2602414.1"/>
    <property type="molecule type" value="Genomic_DNA"/>
</dbReference>
<gene>
    <name evidence="2" type="ORF">D8674_003419</name>
</gene>
<protein>
    <recommendedName>
        <fullName evidence="1">RNase H type-1 domain-containing protein</fullName>
    </recommendedName>
</protein>